<keyword evidence="10" id="KW-1185">Reference proteome</keyword>
<comment type="similarity">
    <text evidence="2">Belongs to the prenylcysteine oxidase family.</text>
</comment>
<evidence type="ECO:0000313" key="10">
    <source>
        <dbReference type="Proteomes" id="UP000256964"/>
    </source>
</evidence>
<dbReference type="OrthoDB" id="437369at2759"/>
<evidence type="ECO:0000259" key="8">
    <source>
        <dbReference type="Pfam" id="PF07156"/>
    </source>
</evidence>
<dbReference type="Pfam" id="PF07156">
    <property type="entry name" value="Prenylcys_lyase"/>
    <property type="match status" value="1"/>
</dbReference>
<reference evidence="9 10" key="1">
    <citation type="journal article" date="2018" name="Biotechnol. Biofuels">
        <title>Integrative visual omics of the white-rot fungus Polyporus brumalis exposes the biotechnological potential of its oxidative enzymes for delignifying raw plant biomass.</title>
        <authorList>
            <person name="Miyauchi S."/>
            <person name="Rancon A."/>
            <person name="Drula E."/>
            <person name="Hage H."/>
            <person name="Chaduli D."/>
            <person name="Favel A."/>
            <person name="Grisel S."/>
            <person name="Henrissat B."/>
            <person name="Herpoel-Gimbert I."/>
            <person name="Ruiz-Duenas F.J."/>
            <person name="Chevret D."/>
            <person name="Hainaut M."/>
            <person name="Lin J."/>
            <person name="Wang M."/>
            <person name="Pangilinan J."/>
            <person name="Lipzen A."/>
            <person name="Lesage-Meessen L."/>
            <person name="Navarro D."/>
            <person name="Riley R."/>
            <person name="Grigoriev I.V."/>
            <person name="Zhou S."/>
            <person name="Raouche S."/>
            <person name="Rosso M.N."/>
        </authorList>
    </citation>
    <scope>NUCLEOTIDE SEQUENCE [LARGE SCALE GENOMIC DNA]</scope>
    <source>
        <strain evidence="9 10">BRFM 1820</strain>
    </source>
</reference>
<dbReference type="GO" id="GO:0030328">
    <property type="term" value="P:prenylcysteine catabolic process"/>
    <property type="evidence" value="ECO:0007669"/>
    <property type="project" value="InterPro"/>
</dbReference>
<keyword evidence="7" id="KW-0325">Glycoprotein</keyword>
<dbReference type="GO" id="GO:0001735">
    <property type="term" value="F:prenylcysteine oxidase activity"/>
    <property type="evidence" value="ECO:0007669"/>
    <property type="project" value="InterPro"/>
</dbReference>
<name>A0A371DA43_9APHY</name>
<gene>
    <name evidence="9" type="ORF">OH76DRAFT_1455865</name>
</gene>
<keyword evidence="6" id="KW-0560">Oxidoreductase</keyword>
<dbReference type="AlphaFoldDB" id="A0A371DA43"/>
<dbReference type="SUPFAM" id="SSF51905">
    <property type="entry name" value="FAD/NAD(P)-binding domain"/>
    <property type="match status" value="1"/>
</dbReference>
<keyword evidence="4" id="KW-0732">Signal</keyword>
<evidence type="ECO:0000256" key="4">
    <source>
        <dbReference type="ARBA" id="ARBA00022729"/>
    </source>
</evidence>
<dbReference type="Pfam" id="PF13450">
    <property type="entry name" value="NAD_binding_8"/>
    <property type="match status" value="1"/>
</dbReference>
<comment type="cofactor">
    <cofactor evidence="1">
        <name>FAD</name>
        <dbReference type="ChEBI" id="CHEBI:57692"/>
    </cofactor>
</comment>
<dbReference type="Gene3D" id="3.50.50.60">
    <property type="entry name" value="FAD/NAD(P)-binding domain"/>
    <property type="match status" value="1"/>
</dbReference>
<dbReference type="PANTHER" id="PTHR15944:SF0">
    <property type="entry name" value="PRENYLCYSTEINE LYASE DOMAIN-CONTAINING PROTEIN"/>
    <property type="match status" value="1"/>
</dbReference>
<organism evidence="9 10">
    <name type="scientific">Lentinus brumalis</name>
    <dbReference type="NCBI Taxonomy" id="2498619"/>
    <lineage>
        <taxon>Eukaryota</taxon>
        <taxon>Fungi</taxon>
        <taxon>Dikarya</taxon>
        <taxon>Basidiomycota</taxon>
        <taxon>Agaricomycotina</taxon>
        <taxon>Agaricomycetes</taxon>
        <taxon>Polyporales</taxon>
        <taxon>Polyporaceae</taxon>
        <taxon>Lentinus</taxon>
    </lineage>
</organism>
<accession>A0A371DA43</accession>
<sequence length="509" mass="56294">MGLPHDTQCAPPNRIAVIGAGAAGSSAALWLAKAAERNGLDVEVDVYDKNAYIGGRSTTVQPYNDPSLEPTELGGSVFVPPNKLIWRATEEYGFERFPFENSEDVMGVWDGSQFVVTVGGNYWYSSWWSKLKIVWKYGFNAPRRTQAAVDGMVNTILKLYRADSPRFRNISSLASELGWTNVAGQTSLEFLRSSKVDDLWSLEFVEALTRLNYGQDIDRLHALEGLVTLAANGAKTVKGGNRQIFERFMRDSGATVSLNTRVKSVSRESSTGPWLVHTDASEEGVPYRAVILAAPFHQTGIEFASEPPIAAVPDQPYIHLHVTLLTTTSPSANATYFNLPLGHKVPEMVLTTRNGARQGGPEPEFNSLSYLRPVRKRDLSPWTNDQGQTEWVVKIFSKQRISDEWLESMFDGKVGWVLRKEWDAYPVLSPTSEFPPAILADGLYYVNAFEPLISTLETEMVAARNVVDLLMADHFHAGVCSRTTAPGGDHSGSNVVDKDGDDFVYGWDC</sequence>
<dbReference type="PIRSF" id="PIRSF036292">
    <property type="entry name" value="Prenylcysteine_oxidase"/>
    <property type="match status" value="1"/>
</dbReference>
<keyword evidence="5" id="KW-0274">FAD</keyword>
<dbReference type="GO" id="GO:0030327">
    <property type="term" value="P:prenylated protein catabolic process"/>
    <property type="evidence" value="ECO:0007669"/>
    <property type="project" value="TreeGrafter"/>
</dbReference>
<evidence type="ECO:0000256" key="6">
    <source>
        <dbReference type="ARBA" id="ARBA00023002"/>
    </source>
</evidence>
<dbReference type="InterPro" id="IPR010795">
    <property type="entry name" value="Prenylcys_lyase"/>
</dbReference>
<evidence type="ECO:0000256" key="5">
    <source>
        <dbReference type="ARBA" id="ARBA00022827"/>
    </source>
</evidence>
<evidence type="ECO:0000256" key="1">
    <source>
        <dbReference type="ARBA" id="ARBA00001974"/>
    </source>
</evidence>
<evidence type="ECO:0000256" key="2">
    <source>
        <dbReference type="ARBA" id="ARBA00009967"/>
    </source>
</evidence>
<dbReference type="InterPro" id="IPR017046">
    <property type="entry name" value="Prenylcysteine_Oxase1"/>
</dbReference>
<dbReference type="PANTHER" id="PTHR15944">
    <property type="entry name" value="FARNESYLCYSTEINE LYASE"/>
    <property type="match status" value="1"/>
</dbReference>
<evidence type="ECO:0000256" key="3">
    <source>
        <dbReference type="ARBA" id="ARBA00022630"/>
    </source>
</evidence>
<evidence type="ECO:0000256" key="7">
    <source>
        <dbReference type="ARBA" id="ARBA00023180"/>
    </source>
</evidence>
<evidence type="ECO:0000313" key="9">
    <source>
        <dbReference type="EMBL" id="RDX49398.1"/>
    </source>
</evidence>
<keyword evidence="3" id="KW-0285">Flavoprotein</keyword>
<proteinExistence type="inferred from homology"/>
<dbReference type="Proteomes" id="UP000256964">
    <property type="component" value="Unassembled WGS sequence"/>
</dbReference>
<feature type="domain" description="Prenylcysteine lyase" evidence="8">
    <location>
        <begin position="126"/>
        <end position="476"/>
    </location>
</feature>
<dbReference type="InterPro" id="IPR036188">
    <property type="entry name" value="FAD/NAD-bd_sf"/>
</dbReference>
<dbReference type="EMBL" id="KZ857405">
    <property type="protein sequence ID" value="RDX49398.1"/>
    <property type="molecule type" value="Genomic_DNA"/>
</dbReference>
<protein>
    <submittedName>
        <fullName evidence="9">FAD/NAD(P)-binding domain-containing protein</fullName>
    </submittedName>
</protein>